<feature type="compositionally biased region" description="Acidic residues" evidence="1">
    <location>
        <begin position="156"/>
        <end position="167"/>
    </location>
</feature>
<evidence type="ECO:0000313" key="2">
    <source>
        <dbReference type="EMBL" id="RXK46448.1"/>
    </source>
</evidence>
<protein>
    <recommendedName>
        <fullName evidence="4">Ribbon-helix-helix protein, copG family</fullName>
    </recommendedName>
</protein>
<dbReference type="AlphaFoldDB" id="A0A498KQQ3"/>
<evidence type="ECO:0008006" key="4">
    <source>
        <dbReference type="Google" id="ProtNLM"/>
    </source>
</evidence>
<dbReference type="EMBL" id="RDFA01000009">
    <property type="protein sequence ID" value="RXK46448.1"/>
    <property type="molecule type" value="Genomic_DNA"/>
</dbReference>
<dbReference type="Proteomes" id="UP000289691">
    <property type="component" value="Unassembled WGS sequence"/>
</dbReference>
<dbReference type="RefSeq" id="WP_129070627.1">
    <property type="nucleotide sequence ID" value="NZ_RDFA01000009.1"/>
</dbReference>
<keyword evidence="3" id="KW-1185">Reference proteome</keyword>
<feature type="compositionally biased region" description="Acidic residues" evidence="1">
    <location>
        <begin position="132"/>
        <end position="149"/>
    </location>
</feature>
<feature type="region of interest" description="Disordered" evidence="1">
    <location>
        <begin position="67"/>
        <end position="167"/>
    </location>
</feature>
<feature type="compositionally biased region" description="Polar residues" evidence="1">
    <location>
        <begin position="82"/>
        <end position="95"/>
    </location>
</feature>
<accession>A0A498KQQ3</accession>
<gene>
    <name evidence="2" type="ORF">EAF64_19365</name>
</gene>
<reference evidence="2 3" key="1">
    <citation type="submission" date="2019-01" db="EMBL/GenBank/DDBJ databases">
        <title>Halorientalis sp. F13-25 a new haloarchaeum isolated from hypersaline water.</title>
        <authorList>
            <person name="Ana D.-V."/>
            <person name="Cristina S.-P."/>
            <person name="Antonio V."/>
        </authorList>
    </citation>
    <scope>NUCLEOTIDE SEQUENCE [LARGE SCALE GENOMIC DNA]</scope>
    <source>
        <strain evidence="2 3">F13-25</strain>
    </source>
</reference>
<evidence type="ECO:0000313" key="3">
    <source>
        <dbReference type="Proteomes" id="UP000289691"/>
    </source>
</evidence>
<evidence type="ECO:0000256" key="1">
    <source>
        <dbReference type="SAM" id="MobiDB-lite"/>
    </source>
</evidence>
<organism evidence="2 3">
    <name type="scientific">Halorientalis pallida</name>
    <dbReference type="NCBI Taxonomy" id="2479928"/>
    <lineage>
        <taxon>Archaea</taxon>
        <taxon>Methanobacteriati</taxon>
        <taxon>Methanobacteriota</taxon>
        <taxon>Stenosarchaea group</taxon>
        <taxon>Halobacteria</taxon>
        <taxon>Halobacteriales</taxon>
        <taxon>Haloarculaceae</taxon>
        <taxon>Halorientalis</taxon>
    </lineage>
</organism>
<feature type="compositionally biased region" description="Acidic residues" evidence="1">
    <location>
        <begin position="102"/>
        <end position="113"/>
    </location>
</feature>
<sequence length="167" mass="17925">MEIRLRLDDDLVAELDEEAQLQGFDDRGAYLRWIVANRPMSDLATTQAPAVASRVSELEERVKLLERQLDLDEPTSPDADLGQTSGAETATTSADTGGAELEPSDTSEPDDTAGGEPASLDGDIEPEREAMDLDGEETEEAAAADDDIAEAIGDVSLEDEEEEEEEG</sequence>
<proteinExistence type="predicted"/>
<name>A0A498KQQ3_9EURY</name>
<comment type="caution">
    <text evidence="2">The sequence shown here is derived from an EMBL/GenBank/DDBJ whole genome shotgun (WGS) entry which is preliminary data.</text>
</comment>
<dbReference type="OrthoDB" id="189973at2157"/>